<keyword evidence="1" id="KW-0175">Coiled coil</keyword>
<feature type="domain" description="C2H2-type" evidence="2">
    <location>
        <begin position="19"/>
        <end position="40"/>
    </location>
</feature>
<dbReference type="PROSITE" id="PS50157">
    <property type="entry name" value="ZINC_FINGER_C2H2_2"/>
    <property type="match status" value="2"/>
</dbReference>
<dbReference type="SUPFAM" id="SSF57667">
    <property type="entry name" value="beta-beta-alpha zinc fingers"/>
    <property type="match status" value="1"/>
</dbReference>
<dbReference type="Pfam" id="PF00096">
    <property type="entry name" value="zf-C2H2"/>
    <property type="match status" value="1"/>
</dbReference>
<reference evidence="3" key="1">
    <citation type="journal article" date="2015" name="Nature">
        <title>Complex archaea that bridge the gap between prokaryotes and eukaryotes.</title>
        <authorList>
            <person name="Spang A."/>
            <person name="Saw J.H."/>
            <person name="Jorgensen S.L."/>
            <person name="Zaremba-Niedzwiedzka K."/>
            <person name="Martijn J."/>
            <person name="Lind A.E."/>
            <person name="van Eijk R."/>
            <person name="Schleper C."/>
            <person name="Guy L."/>
            <person name="Ettema T.J."/>
        </authorList>
    </citation>
    <scope>NUCLEOTIDE SEQUENCE</scope>
</reference>
<dbReference type="AlphaFoldDB" id="A0A0F9IHD0"/>
<dbReference type="InterPro" id="IPR036236">
    <property type="entry name" value="Znf_C2H2_sf"/>
</dbReference>
<sequence>MPFGAMDLKRSYGVFMRTYECKYCSHTFTRRSILYKHQRTAKYCLIQQGKVQESVEEDPIYYCSHCTKVFTRKDTAKRHEKTCINQRESQNKQLLDLIAQLQQTIANLSQRPAGTTNRITMNLQPITDEEIQEHLEHLTIDFIIDGAKGYAVFANTYPFKDRVLCTDLARKKLKYKDGDGEVIEDGGGVKLTQKFFQAIALRNEEIINTEYRAIHEQVQQIAKDGTAYCADLTGLLTKASHLQELLIKCQEAARGEENELTKEFVRHLSKML</sequence>
<organism evidence="3">
    <name type="scientific">marine sediment metagenome</name>
    <dbReference type="NCBI Taxonomy" id="412755"/>
    <lineage>
        <taxon>unclassified sequences</taxon>
        <taxon>metagenomes</taxon>
        <taxon>ecological metagenomes</taxon>
    </lineage>
</organism>
<proteinExistence type="predicted"/>
<name>A0A0F9IHD0_9ZZZZ</name>
<evidence type="ECO:0000256" key="1">
    <source>
        <dbReference type="SAM" id="Coils"/>
    </source>
</evidence>
<feature type="domain" description="C2H2-type" evidence="2">
    <location>
        <begin position="61"/>
        <end position="88"/>
    </location>
</feature>
<protein>
    <recommendedName>
        <fullName evidence="2">C2H2-type domain-containing protein</fullName>
    </recommendedName>
</protein>
<evidence type="ECO:0000259" key="2">
    <source>
        <dbReference type="PROSITE" id="PS50157"/>
    </source>
</evidence>
<evidence type="ECO:0000313" key="3">
    <source>
        <dbReference type="EMBL" id="KKM26937.1"/>
    </source>
</evidence>
<feature type="coiled-coil region" evidence="1">
    <location>
        <begin position="84"/>
        <end position="111"/>
    </location>
</feature>
<dbReference type="EMBL" id="LAZR01012417">
    <property type="protein sequence ID" value="KKM26937.1"/>
    <property type="molecule type" value="Genomic_DNA"/>
</dbReference>
<gene>
    <name evidence="3" type="ORF">LCGC14_1579730</name>
</gene>
<dbReference type="Gene3D" id="3.30.160.60">
    <property type="entry name" value="Classic Zinc Finger"/>
    <property type="match status" value="1"/>
</dbReference>
<accession>A0A0F9IHD0</accession>
<comment type="caution">
    <text evidence="3">The sequence shown here is derived from an EMBL/GenBank/DDBJ whole genome shotgun (WGS) entry which is preliminary data.</text>
</comment>
<dbReference type="InterPro" id="IPR013087">
    <property type="entry name" value="Znf_C2H2_type"/>
</dbReference>